<keyword evidence="5" id="KW-1185">Reference proteome</keyword>
<dbReference type="SUPFAM" id="SSF57756">
    <property type="entry name" value="Retrovirus zinc finger-like domains"/>
    <property type="match status" value="1"/>
</dbReference>
<feature type="region of interest" description="Disordered" evidence="2">
    <location>
        <begin position="74"/>
        <end position="117"/>
    </location>
</feature>
<keyword evidence="1" id="KW-0479">Metal-binding</keyword>
<evidence type="ECO:0000256" key="2">
    <source>
        <dbReference type="SAM" id="MobiDB-lite"/>
    </source>
</evidence>
<dbReference type="Gramene" id="GBG59836">
    <property type="protein sequence ID" value="GBG59836"/>
    <property type="gene ID" value="CBR_g66639"/>
</dbReference>
<dbReference type="OrthoDB" id="425619at2759"/>
<dbReference type="InterPro" id="IPR001878">
    <property type="entry name" value="Znf_CCHC"/>
</dbReference>
<dbReference type="InterPro" id="IPR036875">
    <property type="entry name" value="Znf_CCHC_sf"/>
</dbReference>
<dbReference type="Pfam" id="PF00098">
    <property type="entry name" value="zf-CCHC"/>
    <property type="match status" value="1"/>
</dbReference>
<feature type="compositionally biased region" description="Basic and acidic residues" evidence="2">
    <location>
        <begin position="105"/>
        <end position="117"/>
    </location>
</feature>
<feature type="region of interest" description="Disordered" evidence="2">
    <location>
        <begin position="1"/>
        <end position="61"/>
    </location>
</feature>
<feature type="compositionally biased region" description="Basic and acidic residues" evidence="2">
    <location>
        <begin position="184"/>
        <end position="200"/>
    </location>
</feature>
<feature type="region of interest" description="Disordered" evidence="2">
    <location>
        <begin position="218"/>
        <end position="329"/>
    </location>
</feature>
<evidence type="ECO:0000256" key="1">
    <source>
        <dbReference type="PROSITE-ProRule" id="PRU00047"/>
    </source>
</evidence>
<sequence length="421" mass="48442">MGSSGGRDFGREHSREQYSDRNRESGYDGGRDTRREYRRERTMEYGSSNHQEWGRDPPPRRFTPVCYECGEPGHYRNQCSKLGGEGNTRSAVQRGRSFSPKRQGCLREARATSEDPALRQQIEDLATTIGSVKEHIDAENRKKEEKAKRKQEKEEQKRREEEARREEEQAREAAERRKKRKEVKLRQIAEDREPLKKNMRMEVSMHMGGLREELMFLRERGGQQSTKTPPKAKGKQKIEERSSDEESYGSYESEIEALSNQTEQLGISKKRTRGEDMPLGDSPPMETPAKRTTKRRLHLSVTHPPMKRSPVGHTPRRCATTKEKIPAAPRSSGKLKFVTDNLRKLGKMNVEELKRLCAQEDVQLGAECRKMQILLTLTDKRTQMAYKEEERLGGTEEQVAVETQQAAGSDESHNASNIREL</sequence>
<keyword evidence="1" id="KW-0862">Zinc</keyword>
<accession>A0A388JPU4</accession>
<dbReference type="Proteomes" id="UP000265515">
    <property type="component" value="Unassembled WGS sequence"/>
</dbReference>
<feature type="region of interest" description="Disordered" evidence="2">
    <location>
        <begin position="129"/>
        <end position="200"/>
    </location>
</feature>
<comment type="caution">
    <text evidence="4">The sequence shown here is derived from an EMBL/GenBank/DDBJ whole genome shotgun (WGS) entry which is preliminary data.</text>
</comment>
<evidence type="ECO:0000259" key="3">
    <source>
        <dbReference type="PROSITE" id="PS50158"/>
    </source>
</evidence>
<keyword evidence="1" id="KW-0863">Zinc-finger</keyword>
<dbReference type="SMART" id="SM00343">
    <property type="entry name" value="ZnF_C2HC"/>
    <property type="match status" value="1"/>
</dbReference>
<evidence type="ECO:0000313" key="4">
    <source>
        <dbReference type="EMBL" id="GBG59836.1"/>
    </source>
</evidence>
<feature type="region of interest" description="Disordered" evidence="2">
    <location>
        <begin position="388"/>
        <end position="421"/>
    </location>
</feature>
<gene>
    <name evidence="4" type="ORF">CBR_g66639</name>
</gene>
<dbReference type="EMBL" id="BFEA01000007">
    <property type="protein sequence ID" value="GBG59836.1"/>
    <property type="molecule type" value="Genomic_DNA"/>
</dbReference>
<dbReference type="GO" id="GO:0008270">
    <property type="term" value="F:zinc ion binding"/>
    <property type="evidence" value="ECO:0007669"/>
    <property type="project" value="UniProtKB-KW"/>
</dbReference>
<feature type="compositionally biased region" description="Basic and acidic residues" evidence="2">
    <location>
        <begin position="132"/>
        <end position="175"/>
    </location>
</feature>
<feature type="domain" description="CCHC-type" evidence="3">
    <location>
        <begin position="66"/>
        <end position="81"/>
    </location>
</feature>
<organism evidence="4 5">
    <name type="scientific">Chara braunii</name>
    <name type="common">Braun's stonewort</name>
    <dbReference type="NCBI Taxonomy" id="69332"/>
    <lineage>
        <taxon>Eukaryota</taxon>
        <taxon>Viridiplantae</taxon>
        <taxon>Streptophyta</taxon>
        <taxon>Charophyceae</taxon>
        <taxon>Charales</taxon>
        <taxon>Characeae</taxon>
        <taxon>Chara</taxon>
    </lineage>
</organism>
<proteinExistence type="predicted"/>
<reference evidence="4 5" key="1">
    <citation type="journal article" date="2018" name="Cell">
        <title>The Chara Genome: Secondary Complexity and Implications for Plant Terrestrialization.</title>
        <authorList>
            <person name="Nishiyama T."/>
            <person name="Sakayama H."/>
            <person name="Vries J.D."/>
            <person name="Buschmann H."/>
            <person name="Saint-Marcoux D."/>
            <person name="Ullrich K.K."/>
            <person name="Haas F.B."/>
            <person name="Vanderstraeten L."/>
            <person name="Becker D."/>
            <person name="Lang D."/>
            <person name="Vosolsobe S."/>
            <person name="Rombauts S."/>
            <person name="Wilhelmsson P.K.I."/>
            <person name="Janitza P."/>
            <person name="Kern R."/>
            <person name="Heyl A."/>
            <person name="Rumpler F."/>
            <person name="Villalobos L.I.A.C."/>
            <person name="Clay J.M."/>
            <person name="Skokan R."/>
            <person name="Toyoda A."/>
            <person name="Suzuki Y."/>
            <person name="Kagoshima H."/>
            <person name="Schijlen E."/>
            <person name="Tajeshwar N."/>
            <person name="Catarino B."/>
            <person name="Hetherington A.J."/>
            <person name="Saltykova A."/>
            <person name="Bonnot C."/>
            <person name="Breuninger H."/>
            <person name="Symeonidi A."/>
            <person name="Radhakrishnan G.V."/>
            <person name="Van Nieuwerburgh F."/>
            <person name="Deforce D."/>
            <person name="Chang C."/>
            <person name="Karol K.G."/>
            <person name="Hedrich R."/>
            <person name="Ulvskov P."/>
            <person name="Glockner G."/>
            <person name="Delwiche C.F."/>
            <person name="Petrasek J."/>
            <person name="Van de Peer Y."/>
            <person name="Friml J."/>
            <person name="Beilby M."/>
            <person name="Dolan L."/>
            <person name="Kohara Y."/>
            <person name="Sugano S."/>
            <person name="Fujiyama A."/>
            <person name="Delaux P.-M."/>
            <person name="Quint M."/>
            <person name="TheiBen G."/>
            <person name="Hagemann M."/>
            <person name="Harholt J."/>
            <person name="Dunand C."/>
            <person name="Zachgo S."/>
            <person name="Langdale J."/>
            <person name="Maumus F."/>
            <person name="Straeten D.V.D."/>
            <person name="Gould S.B."/>
            <person name="Rensing S.A."/>
        </authorList>
    </citation>
    <scope>NUCLEOTIDE SEQUENCE [LARGE SCALE GENOMIC DNA]</scope>
    <source>
        <strain evidence="4 5">S276</strain>
    </source>
</reference>
<dbReference type="AlphaFoldDB" id="A0A388JPU4"/>
<dbReference type="GO" id="GO:0003676">
    <property type="term" value="F:nucleic acid binding"/>
    <property type="evidence" value="ECO:0007669"/>
    <property type="project" value="InterPro"/>
</dbReference>
<evidence type="ECO:0000313" key="5">
    <source>
        <dbReference type="Proteomes" id="UP000265515"/>
    </source>
</evidence>
<feature type="compositionally biased region" description="Basic and acidic residues" evidence="2">
    <location>
        <begin position="8"/>
        <end position="43"/>
    </location>
</feature>
<dbReference type="PROSITE" id="PS50158">
    <property type="entry name" value="ZF_CCHC"/>
    <property type="match status" value="1"/>
</dbReference>
<protein>
    <recommendedName>
        <fullName evidence="3">CCHC-type domain-containing protein</fullName>
    </recommendedName>
</protein>
<name>A0A388JPU4_CHABU</name>